<dbReference type="PROSITE" id="PS01031">
    <property type="entry name" value="SHSP"/>
    <property type="match status" value="1"/>
</dbReference>
<reference evidence="4 5" key="1">
    <citation type="journal article" date="2019" name="Nat. Microbiol.">
        <title>Mediterranean grassland soil C-N compound turnover is dependent on rainfall and depth, and is mediated by genomically divergent microorganisms.</title>
        <authorList>
            <person name="Diamond S."/>
            <person name="Andeer P.F."/>
            <person name="Li Z."/>
            <person name="Crits-Christoph A."/>
            <person name="Burstein D."/>
            <person name="Anantharaman K."/>
            <person name="Lane K.R."/>
            <person name="Thomas B.C."/>
            <person name="Pan C."/>
            <person name="Northen T.R."/>
            <person name="Banfield J.F."/>
        </authorList>
    </citation>
    <scope>NUCLEOTIDE SEQUENCE [LARGE SCALE GENOMIC DNA]</scope>
    <source>
        <strain evidence="4">NP_7</strain>
    </source>
</reference>
<protein>
    <submittedName>
        <fullName evidence="4">Hsp20/alpha crystallin family protein</fullName>
    </submittedName>
</protein>
<dbReference type="Pfam" id="PF00011">
    <property type="entry name" value="HSP20"/>
    <property type="match status" value="1"/>
</dbReference>
<evidence type="ECO:0000256" key="1">
    <source>
        <dbReference type="PROSITE-ProRule" id="PRU00285"/>
    </source>
</evidence>
<comment type="caution">
    <text evidence="4">The sequence shown here is derived from an EMBL/GenBank/DDBJ whole genome shotgun (WGS) entry which is preliminary data.</text>
</comment>
<evidence type="ECO:0000256" key="2">
    <source>
        <dbReference type="RuleBase" id="RU003616"/>
    </source>
</evidence>
<feature type="domain" description="SHSP" evidence="3">
    <location>
        <begin position="53"/>
        <end position="167"/>
    </location>
</feature>
<proteinExistence type="inferred from homology"/>
<dbReference type="InterPro" id="IPR031107">
    <property type="entry name" value="Small_HSP"/>
</dbReference>
<name>A0A537JKL3_9BACT</name>
<accession>A0A537JKL3</accession>
<gene>
    <name evidence="4" type="ORF">E6H04_01865</name>
</gene>
<evidence type="ECO:0000313" key="5">
    <source>
        <dbReference type="Proteomes" id="UP000320048"/>
    </source>
</evidence>
<evidence type="ECO:0000259" key="3">
    <source>
        <dbReference type="PROSITE" id="PS01031"/>
    </source>
</evidence>
<organism evidence="4 5">
    <name type="scientific">Candidatus Segetimicrobium genomatis</name>
    <dbReference type="NCBI Taxonomy" id="2569760"/>
    <lineage>
        <taxon>Bacteria</taxon>
        <taxon>Bacillati</taxon>
        <taxon>Candidatus Sysuimicrobiota</taxon>
        <taxon>Candidatus Sysuimicrobiia</taxon>
        <taxon>Candidatus Sysuimicrobiales</taxon>
        <taxon>Candidatus Segetimicrobiaceae</taxon>
        <taxon>Candidatus Segetimicrobium</taxon>
    </lineage>
</organism>
<dbReference type="InterPro" id="IPR008978">
    <property type="entry name" value="HSP20-like_chaperone"/>
</dbReference>
<dbReference type="PANTHER" id="PTHR11527">
    <property type="entry name" value="HEAT-SHOCK PROTEIN 20 FAMILY MEMBER"/>
    <property type="match status" value="1"/>
</dbReference>
<comment type="similarity">
    <text evidence="1 2">Belongs to the small heat shock protein (HSP20) family.</text>
</comment>
<sequence>MDDHFPANAPMGRRAVVEREASAMVHNRWSLFADLSELNRELIDRLYSGGGMSRTTAWAPPVESFYQGNNLMVRVFVPGVDPATVDIKVSGNLLSIKGERKFTYDVRDNQYLFTEVVYGPFERTITLPEGLVFDQVKAKYTHGVLDITLPIHEGVLPRKVPIEIEQSPQPTLAGNR</sequence>
<dbReference type="SUPFAM" id="SSF49764">
    <property type="entry name" value="HSP20-like chaperones"/>
    <property type="match status" value="1"/>
</dbReference>
<dbReference type="AlphaFoldDB" id="A0A537JKL3"/>
<dbReference type="CDD" id="cd06464">
    <property type="entry name" value="ACD_sHsps-like"/>
    <property type="match status" value="1"/>
</dbReference>
<dbReference type="Proteomes" id="UP000320048">
    <property type="component" value="Unassembled WGS sequence"/>
</dbReference>
<dbReference type="Gene3D" id="2.60.40.790">
    <property type="match status" value="1"/>
</dbReference>
<evidence type="ECO:0000313" key="4">
    <source>
        <dbReference type="EMBL" id="TMI84095.1"/>
    </source>
</evidence>
<dbReference type="InterPro" id="IPR002068">
    <property type="entry name" value="A-crystallin/Hsp20_dom"/>
</dbReference>
<dbReference type="EMBL" id="VBAO01000047">
    <property type="protein sequence ID" value="TMI84095.1"/>
    <property type="molecule type" value="Genomic_DNA"/>
</dbReference>